<dbReference type="Proteomes" id="UP000197535">
    <property type="component" value="Unassembled WGS sequence"/>
</dbReference>
<evidence type="ECO:0000313" key="2">
    <source>
        <dbReference type="Proteomes" id="UP000197535"/>
    </source>
</evidence>
<reference evidence="1 2" key="1">
    <citation type="submission" date="2016-02" db="EMBL/GenBank/DDBJ databases">
        <authorList>
            <person name="Wen L."/>
            <person name="He K."/>
            <person name="Yang H."/>
        </authorList>
    </citation>
    <scope>NUCLEOTIDE SEQUENCE [LARGE SCALE GENOMIC DNA]</scope>
    <source>
        <strain evidence="1 2">TSA40</strain>
    </source>
</reference>
<sequence>MNSVAMETPGIPEFIFGDQQLHARFSMAIEILARIVIATPAALTTAALAESLGQGARPVRALLASLHQAGLLNRDEKTRDAWYCASPLGAITLADVFRCVAGATEESRRKKAVQGAEENRSSAQQSVDLLLMQATMSINQVVLQHLQAFDLGRLKALRTSGSLPPFHYPSRSYIAEPV</sequence>
<dbReference type="InterPro" id="IPR000944">
    <property type="entry name" value="Tscrpt_reg_Rrf2"/>
</dbReference>
<protein>
    <submittedName>
        <fullName evidence="1">Uncharacterized protein</fullName>
    </submittedName>
</protein>
<keyword evidence="2" id="KW-1185">Reference proteome</keyword>
<organism evidence="1 2">
    <name type="scientific">Noviherbaspirillum denitrificans</name>
    <dbReference type="NCBI Taxonomy" id="1968433"/>
    <lineage>
        <taxon>Bacteria</taxon>
        <taxon>Pseudomonadati</taxon>
        <taxon>Pseudomonadota</taxon>
        <taxon>Betaproteobacteria</taxon>
        <taxon>Burkholderiales</taxon>
        <taxon>Oxalobacteraceae</taxon>
        <taxon>Noviherbaspirillum</taxon>
    </lineage>
</organism>
<dbReference type="RefSeq" id="WP_088709353.1">
    <property type="nucleotide sequence ID" value="NZ_LSTO01000001.1"/>
</dbReference>
<gene>
    <name evidence="1" type="ORF">AYR66_26565</name>
</gene>
<accession>A0A254TIS9</accession>
<comment type="caution">
    <text evidence="1">The sequence shown here is derived from an EMBL/GenBank/DDBJ whole genome shotgun (WGS) entry which is preliminary data.</text>
</comment>
<dbReference type="InterPro" id="IPR036388">
    <property type="entry name" value="WH-like_DNA-bd_sf"/>
</dbReference>
<dbReference type="OrthoDB" id="8776949at2"/>
<dbReference type="EMBL" id="LSTO01000001">
    <property type="protein sequence ID" value="OWW22536.1"/>
    <property type="molecule type" value="Genomic_DNA"/>
</dbReference>
<dbReference type="Pfam" id="PF02082">
    <property type="entry name" value="Rrf2"/>
    <property type="match status" value="1"/>
</dbReference>
<proteinExistence type="predicted"/>
<dbReference type="Gene3D" id="1.10.10.10">
    <property type="entry name" value="Winged helix-like DNA-binding domain superfamily/Winged helix DNA-binding domain"/>
    <property type="match status" value="1"/>
</dbReference>
<evidence type="ECO:0000313" key="1">
    <source>
        <dbReference type="EMBL" id="OWW22536.1"/>
    </source>
</evidence>
<dbReference type="SUPFAM" id="SSF46785">
    <property type="entry name" value="Winged helix' DNA-binding domain"/>
    <property type="match status" value="1"/>
</dbReference>
<dbReference type="AlphaFoldDB" id="A0A254TIS9"/>
<dbReference type="InterPro" id="IPR036390">
    <property type="entry name" value="WH_DNA-bd_sf"/>
</dbReference>
<name>A0A254TIS9_9BURK</name>